<sequence>MNNYGDIIYNVRLILIKFIEYEYSNRIVLKKPISWYEWFMDNYDFIYDFI</sequence>
<name>A0A2X1Y198_9FIRM</name>
<dbReference type="AlphaFoldDB" id="A0A2X1Y198"/>
<gene>
    <name evidence="1" type="ORF">NCTC13076_01780</name>
</gene>
<evidence type="ECO:0000313" key="2">
    <source>
        <dbReference type="Proteomes" id="UP000250070"/>
    </source>
</evidence>
<proteinExistence type="predicted"/>
<accession>A0A2X1Y198</accession>
<reference evidence="1 2" key="1">
    <citation type="submission" date="2018-06" db="EMBL/GenBank/DDBJ databases">
        <authorList>
            <consortium name="Pathogen Informatics"/>
            <person name="Doyle S."/>
        </authorList>
    </citation>
    <scope>NUCLEOTIDE SEQUENCE [LARGE SCALE GENOMIC DNA]</scope>
    <source>
        <strain evidence="1 2">NCTC13076</strain>
    </source>
</reference>
<dbReference type="Proteomes" id="UP000250070">
    <property type="component" value="Unassembled WGS sequence"/>
</dbReference>
<organism evidence="1 2">
    <name type="scientific">Peptoniphilus harei</name>
    <dbReference type="NCBI Taxonomy" id="54005"/>
    <lineage>
        <taxon>Bacteria</taxon>
        <taxon>Bacillati</taxon>
        <taxon>Bacillota</taxon>
        <taxon>Tissierellia</taxon>
        <taxon>Tissierellales</taxon>
        <taxon>Peptoniphilaceae</taxon>
        <taxon>Peptoniphilus</taxon>
    </lineage>
</organism>
<protein>
    <submittedName>
        <fullName evidence="1">Uncharacterized protein</fullName>
    </submittedName>
</protein>
<dbReference type="EMBL" id="UATM01000032">
    <property type="protein sequence ID" value="SPY48693.1"/>
    <property type="molecule type" value="Genomic_DNA"/>
</dbReference>
<evidence type="ECO:0000313" key="1">
    <source>
        <dbReference type="EMBL" id="SPY48693.1"/>
    </source>
</evidence>